<dbReference type="InterPro" id="IPR013446">
    <property type="entry name" value="G1P_cyt_trans-like"/>
</dbReference>
<reference evidence="2" key="1">
    <citation type="submission" date="2019-04" db="EMBL/GenBank/DDBJ databases">
        <title>Whole genome sequencing of oral phylogroup 2 treponemes.</title>
        <authorList>
            <person name="Chan Y."/>
            <person name="Zeng H.H."/>
            <person name="Yu X.L."/>
            <person name="Leung W.K."/>
            <person name="Watt R.M."/>
        </authorList>
    </citation>
    <scope>NUCLEOTIDE SEQUENCE</scope>
    <source>
        <strain evidence="2">OMZ 847</strain>
    </source>
</reference>
<evidence type="ECO:0000259" key="1">
    <source>
        <dbReference type="Pfam" id="PF00483"/>
    </source>
</evidence>
<dbReference type="GO" id="GO:0003677">
    <property type="term" value="F:DNA binding"/>
    <property type="evidence" value="ECO:0007669"/>
    <property type="project" value="UniProtKB-KW"/>
</dbReference>
<gene>
    <name evidence="2" type="primary">rfbF</name>
    <name evidence="2" type="ORF">E4N76_04350</name>
</gene>
<accession>A0ABY5HW43</accession>
<dbReference type="NCBIfam" id="TIGR02623">
    <property type="entry name" value="G1P_cyt_trans"/>
    <property type="match status" value="1"/>
</dbReference>
<keyword evidence="2" id="KW-0548">Nucleotidyltransferase</keyword>
<evidence type="ECO:0000313" key="3">
    <source>
        <dbReference type="Proteomes" id="UP001059401"/>
    </source>
</evidence>
<dbReference type="EC" id="2.7.7.33" evidence="2"/>
<dbReference type="GO" id="GO:0047343">
    <property type="term" value="F:glucose-1-phosphate cytidylyltransferase activity"/>
    <property type="evidence" value="ECO:0007669"/>
    <property type="project" value="UniProtKB-EC"/>
</dbReference>
<dbReference type="InterPro" id="IPR029044">
    <property type="entry name" value="Nucleotide-diphossugar_trans"/>
</dbReference>
<keyword evidence="3" id="KW-1185">Reference proteome</keyword>
<organism evidence="2 3">
    <name type="scientific">Treponema putidum</name>
    <dbReference type="NCBI Taxonomy" id="221027"/>
    <lineage>
        <taxon>Bacteria</taxon>
        <taxon>Pseudomonadati</taxon>
        <taxon>Spirochaetota</taxon>
        <taxon>Spirochaetia</taxon>
        <taxon>Spirochaetales</taxon>
        <taxon>Treponemataceae</taxon>
        <taxon>Treponema</taxon>
    </lineage>
</organism>
<evidence type="ECO:0000313" key="2">
    <source>
        <dbReference type="EMBL" id="UTY28292.1"/>
    </source>
</evidence>
<name>A0ABY5HW43_9SPIR</name>
<proteinExistence type="predicted"/>
<keyword evidence="2" id="KW-0808">Transferase</keyword>
<dbReference type="SUPFAM" id="SSF53448">
    <property type="entry name" value="Nucleotide-diphospho-sugar transferases"/>
    <property type="match status" value="1"/>
</dbReference>
<dbReference type="Proteomes" id="UP001059401">
    <property type="component" value="Chromosome"/>
</dbReference>
<dbReference type="EMBL" id="CP038802">
    <property type="protein sequence ID" value="UTY28292.1"/>
    <property type="molecule type" value="Genomic_DNA"/>
</dbReference>
<dbReference type="PANTHER" id="PTHR47183">
    <property type="entry name" value="GLUCOSE-1-PHOSPHATE CYTIDYLYLTRANSFERASE-RELATED"/>
    <property type="match status" value="1"/>
</dbReference>
<protein>
    <submittedName>
        <fullName evidence="2">Glucose-1-phosphate cytidylyltransferase</fullName>
        <ecNumber evidence="2">2.7.7.33</ecNumber>
    </submittedName>
</protein>
<dbReference type="Gene3D" id="3.90.550.10">
    <property type="entry name" value="Spore Coat Polysaccharide Biosynthesis Protein SpsA, Chain A"/>
    <property type="match status" value="1"/>
</dbReference>
<dbReference type="Pfam" id="PF00483">
    <property type="entry name" value="NTP_transferase"/>
    <property type="match status" value="1"/>
</dbReference>
<dbReference type="CDD" id="cd02524">
    <property type="entry name" value="G1P_cytidylyltransferase"/>
    <property type="match status" value="1"/>
</dbReference>
<dbReference type="RefSeq" id="WP_255806173.1">
    <property type="nucleotide sequence ID" value="NZ_CP038802.1"/>
</dbReference>
<feature type="domain" description="Nucleotidyl transferase" evidence="1">
    <location>
        <begin position="2"/>
        <end position="231"/>
    </location>
</feature>
<sequence length="258" mass="29521">MKTVILAGGLGTRLSEETDLRPKPMVEIGGKPILWHIMKIYSHYGYNDFIICCGYKSYFIKDYFYHYYMHSSDITVDLTSNKITYHNSASEPWKITLVDTGLDTMTGGRIKRVQKYIGNEPFMLTYGDGVGNINIPELIDFHKQNKKTVTLTAVLPDGKFGALSLNNSDDITEFREKPAGDGSWINGGFFVCEPQVFDYITNGDSTVFEREPLEKLAADKQLKAYKHTGFWKPMDTLKQKMELNSLWNSNNPPWKVWK</sequence>
<keyword evidence="2" id="KW-0238">DNA-binding</keyword>
<dbReference type="InterPro" id="IPR046981">
    <property type="entry name" value="G1P_cyt_trans"/>
</dbReference>
<dbReference type="InterPro" id="IPR005835">
    <property type="entry name" value="NTP_transferase_dom"/>
</dbReference>
<dbReference type="PANTHER" id="PTHR47183:SF1">
    <property type="entry name" value="GLUCOSE-1-PHOSPHATE CYTIDYLYLTRANSFERASE"/>
    <property type="match status" value="1"/>
</dbReference>